<proteinExistence type="predicted"/>
<dbReference type="InterPro" id="IPR036513">
    <property type="entry name" value="STAS_dom_sf"/>
</dbReference>
<dbReference type="GO" id="GO:0055085">
    <property type="term" value="P:transmembrane transport"/>
    <property type="evidence" value="ECO:0007669"/>
    <property type="project" value="InterPro"/>
</dbReference>
<keyword evidence="4 6" id="KW-0472">Membrane</keyword>
<evidence type="ECO:0000256" key="3">
    <source>
        <dbReference type="ARBA" id="ARBA00022989"/>
    </source>
</evidence>
<dbReference type="SUPFAM" id="SSF52091">
    <property type="entry name" value="SpoIIaa-like"/>
    <property type="match status" value="1"/>
</dbReference>
<evidence type="ECO:0000256" key="6">
    <source>
        <dbReference type="SAM" id="Phobius"/>
    </source>
</evidence>
<feature type="compositionally biased region" description="Polar residues" evidence="5">
    <location>
        <begin position="883"/>
        <end position="896"/>
    </location>
</feature>
<evidence type="ECO:0000313" key="8">
    <source>
        <dbReference type="EMBL" id="EYC23809.1"/>
    </source>
</evidence>
<keyword evidence="9" id="KW-1185">Reference proteome</keyword>
<dbReference type="InterPro" id="IPR001902">
    <property type="entry name" value="SLC26A/SulP_fam"/>
</dbReference>
<evidence type="ECO:0000259" key="7">
    <source>
        <dbReference type="PROSITE" id="PS50801"/>
    </source>
</evidence>
<evidence type="ECO:0000256" key="4">
    <source>
        <dbReference type="ARBA" id="ARBA00023136"/>
    </source>
</evidence>
<organism evidence="8 9">
    <name type="scientific">Ancylostoma ceylanicum</name>
    <dbReference type="NCBI Taxonomy" id="53326"/>
    <lineage>
        <taxon>Eukaryota</taxon>
        <taxon>Metazoa</taxon>
        <taxon>Ecdysozoa</taxon>
        <taxon>Nematoda</taxon>
        <taxon>Chromadorea</taxon>
        <taxon>Rhabditida</taxon>
        <taxon>Rhabditina</taxon>
        <taxon>Rhabditomorpha</taxon>
        <taxon>Strongyloidea</taxon>
        <taxon>Ancylostomatidae</taxon>
        <taxon>Ancylostomatinae</taxon>
        <taxon>Ancylostoma</taxon>
    </lineage>
</organism>
<dbReference type="STRING" id="53326.A0A016V813"/>
<name>A0A016V813_9BILA</name>
<keyword evidence="2 6" id="KW-0812">Transmembrane</keyword>
<feature type="domain" description="STAS" evidence="7">
    <location>
        <begin position="656"/>
        <end position="831"/>
    </location>
</feature>
<evidence type="ECO:0000256" key="2">
    <source>
        <dbReference type="ARBA" id="ARBA00022692"/>
    </source>
</evidence>
<feature type="transmembrane region" description="Helical" evidence="6">
    <location>
        <begin position="602"/>
        <end position="632"/>
    </location>
</feature>
<gene>
    <name evidence="8" type="primary">Acey_s0015.g2841</name>
    <name evidence="8" type="synonym">Acey-sulp-6</name>
    <name evidence="8" type="ORF">Y032_0015g2841</name>
</gene>
<feature type="transmembrane region" description="Helical" evidence="6">
    <location>
        <begin position="420"/>
        <end position="437"/>
    </location>
</feature>
<dbReference type="InterPro" id="IPR011547">
    <property type="entry name" value="SLC26A/SulP_dom"/>
</dbReference>
<evidence type="ECO:0000256" key="5">
    <source>
        <dbReference type="SAM" id="MobiDB-lite"/>
    </source>
</evidence>
<feature type="region of interest" description="Disordered" evidence="5">
    <location>
        <begin position="883"/>
        <end position="992"/>
    </location>
</feature>
<dbReference type="CDD" id="cd07042">
    <property type="entry name" value="STAS_SulP_like_sulfate_transporter"/>
    <property type="match status" value="1"/>
</dbReference>
<accession>A0A016V813</accession>
<feature type="transmembrane region" description="Helical" evidence="6">
    <location>
        <begin position="470"/>
        <end position="488"/>
    </location>
</feature>
<reference evidence="9" key="1">
    <citation type="journal article" date="2015" name="Nat. Genet.">
        <title>The genome and transcriptome of the zoonotic hookworm Ancylostoma ceylanicum identify infection-specific gene families.</title>
        <authorList>
            <person name="Schwarz E.M."/>
            <person name="Hu Y."/>
            <person name="Antoshechkin I."/>
            <person name="Miller M.M."/>
            <person name="Sternberg P.W."/>
            <person name="Aroian R.V."/>
        </authorList>
    </citation>
    <scope>NUCLEOTIDE SEQUENCE</scope>
    <source>
        <strain evidence="9">HY135</strain>
    </source>
</reference>
<dbReference type="Pfam" id="PF00916">
    <property type="entry name" value="Sulfate_transp"/>
    <property type="match status" value="1"/>
</dbReference>
<dbReference type="PROSITE" id="PS50801">
    <property type="entry name" value="STAS"/>
    <property type="match status" value="1"/>
</dbReference>
<dbReference type="Pfam" id="PF01740">
    <property type="entry name" value="STAS"/>
    <property type="match status" value="1"/>
</dbReference>
<protein>
    <recommendedName>
        <fullName evidence="7">STAS domain-containing protein</fullName>
    </recommendedName>
</protein>
<dbReference type="PANTHER" id="PTHR11814">
    <property type="entry name" value="SULFATE TRANSPORTER"/>
    <property type="match status" value="1"/>
</dbReference>
<dbReference type="AlphaFoldDB" id="A0A016V813"/>
<feature type="compositionally biased region" description="Basic and acidic residues" evidence="5">
    <location>
        <begin position="1"/>
        <end position="40"/>
    </location>
</feature>
<feature type="region of interest" description="Disordered" evidence="5">
    <location>
        <begin position="835"/>
        <end position="860"/>
    </location>
</feature>
<dbReference type="Gene3D" id="3.30.750.24">
    <property type="entry name" value="STAS domain"/>
    <property type="match status" value="1"/>
</dbReference>
<feature type="compositionally biased region" description="Basic and acidic residues" evidence="5">
    <location>
        <begin position="835"/>
        <end position="846"/>
    </location>
</feature>
<feature type="compositionally biased region" description="Basic and acidic residues" evidence="5">
    <location>
        <begin position="54"/>
        <end position="63"/>
    </location>
</feature>
<evidence type="ECO:0000313" key="9">
    <source>
        <dbReference type="Proteomes" id="UP000024635"/>
    </source>
</evidence>
<dbReference type="GO" id="GO:0016020">
    <property type="term" value="C:membrane"/>
    <property type="evidence" value="ECO:0007669"/>
    <property type="project" value="UniProtKB-SubCell"/>
</dbReference>
<dbReference type="EMBL" id="JARK01001351">
    <property type="protein sequence ID" value="EYC23809.1"/>
    <property type="molecule type" value="Genomic_DNA"/>
</dbReference>
<feature type="transmembrane region" description="Helical" evidence="6">
    <location>
        <begin position="230"/>
        <end position="246"/>
    </location>
</feature>
<keyword evidence="3 6" id="KW-1133">Transmembrane helix</keyword>
<feature type="compositionally biased region" description="Low complexity" evidence="5">
    <location>
        <begin position="43"/>
        <end position="53"/>
    </location>
</feature>
<dbReference type="Proteomes" id="UP000024635">
    <property type="component" value="Unassembled WGS sequence"/>
</dbReference>
<comment type="subcellular location">
    <subcellularLocation>
        <location evidence="1">Membrane</location>
        <topology evidence="1">Multi-pass membrane protein</topology>
    </subcellularLocation>
</comment>
<comment type="caution">
    <text evidence="8">The sequence shown here is derived from an EMBL/GenBank/DDBJ whole genome shotgun (WGS) entry which is preliminary data.</text>
</comment>
<feature type="transmembrane region" description="Helical" evidence="6">
    <location>
        <begin position="386"/>
        <end position="408"/>
    </location>
</feature>
<feature type="region of interest" description="Disordered" evidence="5">
    <location>
        <begin position="1"/>
        <end position="87"/>
    </location>
</feature>
<feature type="transmembrane region" description="Helical" evidence="6">
    <location>
        <begin position="310"/>
        <end position="333"/>
    </location>
</feature>
<feature type="transmembrane region" description="Helical" evidence="6">
    <location>
        <begin position="204"/>
        <end position="224"/>
    </location>
</feature>
<feature type="compositionally biased region" description="Basic and acidic residues" evidence="5">
    <location>
        <begin position="897"/>
        <end position="974"/>
    </location>
</feature>
<sequence>MARKEATKKEEAMPLLKDVKKGDVKEEKKAARDDGGEAKRGKAAAAGQKTKAPAAKDERKDAVGQKPDTPAAFTAPSQSTQSMSPEVKELYPPDQIKVVSLNDIMDVSNSQSISKTQYVQNDEGKRVAIKEPSEPQKAVLDQQLFDKHYGYRRVDLTLGRKVHWHFKQVLKWRKVDWAHFFMGRVPITKWLPSYNWITDLRADVLGGVMLSIMSLPQGLAYGYLVGVPPIYGLITATFGPLVYTIFGSSRHNSPGCFAIAALMVGGVVEQFAHVDDVQAAIENTHQPNICCKSASSVIEPEAAIGVTSSITFLVGLWQIFFGLLNAGLLAVWLSDHLVQGLTSGAAVHVFTSQLKAMTGVDGVPPTSEPFGLIKFYLCFFRRLHTIKLPCIIISLVGNFLLLLSSYFIDPIIKKWTNLKFPMELLLVSFSILLVFLSEGTRYQINVPVVGKVESGFPSPQVPSFNLVGELVWHGISIAIISFVIHIALAKLVSKKFHYEIDVNQEWFALGAMNTISSFFGCFVGGSSIGRTMTQVKFGTTSQLSTMVCCFIMVGFVYGAGAFIYHLPKAVLACIILCAMKDLYIQLFRGFRLCRESTVDFMIFFVTLVSVILINVNTGLVIGIVFALLTVVFRTQWADSTCMGRIPGTSDFKGLGHYRSAEEIPGIKVFRFDAPLYFANAELFILSVHNACGLNPVLVKAKLIERAAAEKAKEAMDDSSEANKTSSRDMQLRVVGRRLADASVDSVAEDPAEHVVTQLTHIIIDCSTIPYIDLMGKDAIAQTFADYATIDITVLIANCKVAVRQLFETTDFYQKVPKNRMFVSVNDAVTQALKEQRERVPERKQIDHTGGQRHIAKDPVALSPAQKTVILNVLNEEGEEQLTQSAASATLSTQRADVSTEIKKDSAQIRKGLQKFEKKKEDKAKKDDKKKEESATKKEEKKKEEGKRVDKAKKDDKKKEESAKKEEKKKEEGKRLRWRRFSKASKKDVDKTQ</sequence>
<evidence type="ECO:0000256" key="1">
    <source>
        <dbReference type="ARBA" id="ARBA00004141"/>
    </source>
</evidence>
<dbReference type="OrthoDB" id="288203at2759"/>
<feature type="compositionally biased region" description="Polar residues" evidence="5">
    <location>
        <begin position="75"/>
        <end position="84"/>
    </location>
</feature>
<dbReference type="InterPro" id="IPR002645">
    <property type="entry name" value="STAS_dom"/>
</dbReference>
<feature type="transmembrane region" description="Helical" evidence="6">
    <location>
        <begin position="543"/>
        <end position="563"/>
    </location>
</feature>